<name>A0A0F8Y725_9ZZZZ</name>
<comment type="caution">
    <text evidence="1">The sequence shown here is derived from an EMBL/GenBank/DDBJ whole genome shotgun (WGS) entry which is preliminary data.</text>
</comment>
<dbReference type="AlphaFoldDB" id="A0A0F8Y725"/>
<reference evidence="1" key="1">
    <citation type="journal article" date="2015" name="Nature">
        <title>Complex archaea that bridge the gap between prokaryotes and eukaryotes.</title>
        <authorList>
            <person name="Spang A."/>
            <person name="Saw J.H."/>
            <person name="Jorgensen S.L."/>
            <person name="Zaremba-Niedzwiedzka K."/>
            <person name="Martijn J."/>
            <person name="Lind A.E."/>
            <person name="van Eijk R."/>
            <person name="Schleper C."/>
            <person name="Guy L."/>
            <person name="Ettema T.J."/>
        </authorList>
    </citation>
    <scope>NUCLEOTIDE SEQUENCE</scope>
</reference>
<evidence type="ECO:0000313" key="1">
    <source>
        <dbReference type="EMBL" id="KKK49944.1"/>
    </source>
</evidence>
<protein>
    <submittedName>
        <fullName evidence="1">Uncharacterized protein</fullName>
    </submittedName>
</protein>
<dbReference type="EMBL" id="LAZR01068276">
    <property type="protein sequence ID" value="KKK49944.1"/>
    <property type="molecule type" value="Genomic_DNA"/>
</dbReference>
<accession>A0A0F8Y725</accession>
<sequence>MIYLYIALAVIFAVLFVVGGAREEMKRFNSIAEAHSLRIEKEDEH</sequence>
<gene>
    <name evidence="1" type="ORF">LCGC14_3129940</name>
</gene>
<proteinExistence type="predicted"/>
<organism evidence="1">
    <name type="scientific">marine sediment metagenome</name>
    <dbReference type="NCBI Taxonomy" id="412755"/>
    <lineage>
        <taxon>unclassified sequences</taxon>
        <taxon>metagenomes</taxon>
        <taxon>ecological metagenomes</taxon>
    </lineage>
</organism>